<dbReference type="SUPFAM" id="SSF47144">
    <property type="entry name" value="HSC20 (HSCB), C-terminal oligomerisation domain"/>
    <property type="match status" value="1"/>
</dbReference>
<reference evidence="6 7" key="1">
    <citation type="submission" date="2021-10" db="EMBL/GenBank/DDBJ databases">
        <title>Draft genome of Aestuariibacter halophilus JC2043.</title>
        <authorList>
            <person name="Emsley S.A."/>
            <person name="Pfannmuller K.M."/>
            <person name="Ushijima B."/>
            <person name="Saw J.H."/>
            <person name="Videau P."/>
        </authorList>
    </citation>
    <scope>NUCLEOTIDE SEQUENCE [LARGE SCALE GENOMIC DNA]</scope>
    <source>
        <strain evidence="6 7">JC2043</strain>
    </source>
</reference>
<dbReference type="NCBIfam" id="TIGR00714">
    <property type="entry name" value="hscB"/>
    <property type="match status" value="1"/>
</dbReference>
<keyword evidence="7" id="KW-1185">Reference proteome</keyword>
<keyword evidence="2 4" id="KW-0143">Chaperone</keyword>
<dbReference type="HAMAP" id="MF_00682">
    <property type="entry name" value="HscB"/>
    <property type="match status" value="1"/>
</dbReference>
<evidence type="ECO:0000259" key="5">
    <source>
        <dbReference type="PROSITE" id="PS50076"/>
    </source>
</evidence>
<organism evidence="6 7">
    <name type="scientific">Fluctibacter halophilus</name>
    <dbReference type="NCBI Taxonomy" id="226011"/>
    <lineage>
        <taxon>Bacteria</taxon>
        <taxon>Pseudomonadati</taxon>
        <taxon>Pseudomonadota</taxon>
        <taxon>Gammaproteobacteria</taxon>
        <taxon>Alteromonadales</taxon>
        <taxon>Alteromonadaceae</taxon>
        <taxon>Fluctibacter</taxon>
    </lineage>
</organism>
<evidence type="ECO:0000313" key="7">
    <source>
        <dbReference type="Proteomes" id="UP001520878"/>
    </source>
</evidence>
<feature type="domain" description="J" evidence="5">
    <location>
        <begin position="2"/>
        <end position="74"/>
    </location>
</feature>
<dbReference type="Gene3D" id="1.10.287.110">
    <property type="entry name" value="DnaJ domain"/>
    <property type="match status" value="1"/>
</dbReference>
<dbReference type="InterPro" id="IPR009073">
    <property type="entry name" value="HscB_oligo_C"/>
</dbReference>
<dbReference type="InterPro" id="IPR004640">
    <property type="entry name" value="HscB"/>
</dbReference>
<dbReference type="PANTHER" id="PTHR14021">
    <property type="entry name" value="IRON-SULFUR CLUSTER CO-CHAPERONE PROTEIN HSCB"/>
    <property type="match status" value="1"/>
</dbReference>
<dbReference type="Gene3D" id="1.20.1280.20">
    <property type="entry name" value="HscB, C-terminal domain"/>
    <property type="match status" value="1"/>
</dbReference>
<dbReference type="InterPro" id="IPR036869">
    <property type="entry name" value="J_dom_sf"/>
</dbReference>
<evidence type="ECO:0000256" key="3">
    <source>
        <dbReference type="ARBA" id="ARBA00025596"/>
    </source>
</evidence>
<dbReference type="PANTHER" id="PTHR14021:SF15">
    <property type="entry name" value="IRON-SULFUR CLUSTER CO-CHAPERONE PROTEIN HSCB"/>
    <property type="match status" value="1"/>
</dbReference>
<evidence type="ECO:0000256" key="1">
    <source>
        <dbReference type="ARBA" id="ARBA00010476"/>
    </source>
</evidence>
<proteinExistence type="inferred from homology"/>
<dbReference type="RefSeq" id="WP_229156859.1">
    <property type="nucleotide sequence ID" value="NZ_JAJEWP010000001.1"/>
</dbReference>
<comment type="caution">
    <text evidence="6">The sequence shown here is derived from an EMBL/GenBank/DDBJ whole genome shotgun (WGS) entry which is preliminary data.</text>
</comment>
<evidence type="ECO:0000256" key="4">
    <source>
        <dbReference type="HAMAP-Rule" id="MF_00682"/>
    </source>
</evidence>
<sequence>MNFFSLYQLPEQFDIDLEQLNKAHKTLVKLTHPDRFATASERERLMAVQKNAQVNDGYSVLKSPVSRAEHLLSLRGVELRHEQQTMQDTAFLMQQMEWREALEDMASAPDEQQLTALDAELVGHINDHMTNMKMALDKNSDDGNQRGADEIRKLKFMLKLRAEIARLEDTLHEQ</sequence>
<protein>
    <recommendedName>
        <fullName evidence="4">Co-chaperone protein HscB homolog</fullName>
    </recommendedName>
</protein>
<dbReference type="NCBIfam" id="NF003449">
    <property type="entry name" value="PRK05014.1"/>
    <property type="match status" value="1"/>
</dbReference>
<dbReference type="PROSITE" id="PS50076">
    <property type="entry name" value="DNAJ_2"/>
    <property type="match status" value="1"/>
</dbReference>
<evidence type="ECO:0000256" key="2">
    <source>
        <dbReference type="ARBA" id="ARBA00023186"/>
    </source>
</evidence>
<dbReference type="InterPro" id="IPR036386">
    <property type="entry name" value="HscB_C_sf"/>
</dbReference>
<dbReference type="Pfam" id="PF07743">
    <property type="entry name" value="HSCB_C"/>
    <property type="match status" value="1"/>
</dbReference>
<comment type="function">
    <text evidence="3 4">Co-chaperone involved in the maturation of iron-sulfur cluster-containing proteins. Seems to help targeting proteins to be folded toward HscA.</text>
</comment>
<comment type="similarity">
    <text evidence="1 4">Belongs to the HscB family.</text>
</comment>
<dbReference type="CDD" id="cd06257">
    <property type="entry name" value="DnaJ"/>
    <property type="match status" value="1"/>
</dbReference>
<comment type="subunit">
    <text evidence="4">Interacts with HscA and stimulates its ATPase activity.</text>
</comment>
<dbReference type="Proteomes" id="UP001520878">
    <property type="component" value="Unassembled WGS sequence"/>
</dbReference>
<dbReference type="InterPro" id="IPR001623">
    <property type="entry name" value="DnaJ_domain"/>
</dbReference>
<accession>A0ABS8G4B2</accession>
<dbReference type="SMART" id="SM00271">
    <property type="entry name" value="DnaJ"/>
    <property type="match status" value="1"/>
</dbReference>
<dbReference type="SUPFAM" id="SSF46565">
    <property type="entry name" value="Chaperone J-domain"/>
    <property type="match status" value="1"/>
</dbReference>
<name>A0ABS8G4B2_9ALTE</name>
<gene>
    <name evidence="4 6" type="primary">hscB</name>
    <name evidence="6" type="ORF">LJ739_01665</name>
</gene>
<dbReference type="EMBL" id="JAJEWP010000001">
    <property type="protein sequence ID" value="MCC2614946.1"/>
    <property type="molecule type" value="Genomic_DNA"/>
</dbReference>
<evidence type="ECO:0000313" key="6">
    <source>
        <dbReference type="EMBL" id="MCC2614946.1"/>
    </source>
</evidence>